<comment type="caution">
    <text evidence="7">The sequence shown here is derived from an EMBL/GenBank/DDBJ whole genome shotgun (WGS) entry which is preliminary data.</text>
</comment>
<comment type="subcellular location">
    <subcellularLocation>
        <location evidence="1">Endoplasmic reticulum membrane</location>
        <topology evidence="1">Single-pass type II membrane protein</topology>
    </subcellularLocation>
</comment>
<dbReference type="GO" id="GO:0050508">
    <property type="term" value="F:glucuronosyl-N-acetylglucosaminyl-proteoglycan 4-alpha-N-acetylglucosaminyltransferase activity"/>
    <property type="evidence" value="ECO:0007669"/>
    <property type="project" value="UniProtKB-EC"/>
</dbReference>
<dbReference type="InterPro" id="IPR029044">
    <property type="entry name" value="Nucleotide-diphossugar_trans"/>
</dbReference>
<dbReference type="GO" id="GO:0005789">
    <property type="term" value="C:endoplasmic reticulum membrane"/>
    <property type="evidence" value="ECO:0007669"/>
    <property type="project" value="UniProtKB-SubCell"/>
</dbReference>
<feature type="domain" description="Glycosyl transferase 64" evidence="6">
    <location>
        <begin position="38"/>
        <end position="137"/>
    </location>
</feature>
<accession>A0A8B6DRS7</accession>
<dbReference type="OrthoDB" id="5954868at2759"/>
<gene>
    <name evidence="7" type="ORF">MGAL_10B064108</name>
</gene>
<dbReference type="Gene3D" id="3.90.550.10">
    <property type="entry name" value="Spore Coat Polysaccharide Biosynthesis Protein SpsA, Chain A"/>
    <property type="match status" value="1"/>
</dbReference>
<evidence type="ECO:0000313" key="7">
    <source>
        <dbReference type="EMBL" id="VDI24175.1"/>
    </source>
</evidence>
<dbReference type="Proteomes" id="UP000596742">
    <property type="component" value="Unassembled WGS sequence"/>
</dbReference>
<dbReference type="EMBL" id="UYJE01004005">
    <property type="protein sequence ID" value="VDI24175.1"/>
    <property type="molecule type" value="Genomic_DNA"/>
</dbReference>
<dbReference type="InterPro" id="IPR004263">
    <property type="entry name" value="Exostosin"/>
</dbReference>
<evidence type="ECO:0000259" key="6">
    <source>
        <dbReference type="Pfam" id="PF09258"/>
    </source>
</evidence>
<evidence type="ECO:0000256" key="4">
    <source>
        <dbReference type="ARBA" id="ARBA00023136"/>
    </source>
</evidence>
<comment type="similarity">
    <text evidence="2">Belongs to the glycosyltransferase 47 family.</text>
</comment>
<dbReference type="GO" id="GO:1901135">
    <property type="term" value="P:carbohydrate derivative metabolic process"/>
    <property type="evidence" value="ECO:0007669"/>
    <property type="project" value="UniProtKB-ARBA"/>
</dbReference>
<dbReference type="AlphaFoldDB" id="A0A8B6DRS7"/>
<reference evidence="7" key="1">
    <citation type="submission" date="2018-11" db="EMBL/GenBank/DDBJ databases">
        <authorList>
            <person name="Alioto T."/>
            <person name="Alioto T."/>
        </authorList>
    </citation>
    <scope>NUCLEOTIDE SEQUENCE</scope>
</reference>
<organism evidence="7 8">
    <name type="scientific">Mytilus galloprovincialis</name>
    <name type="common">Mediterranean mussel</name>
    <dbReference type="NCBI Taxonomy" id="29158"/>
    <lineage>
        <taxon>Eukaryota</taxon>
        <taxon>Metazoa</taxon>
        <taxon>Spiralia</taxon>
        <taxon>Lophotrochozoa</taxon>
        <taxon>Mollusca</taxon>
        <taxon>Bivalvia</taxon>
        <taxon>Autobranchia</taxon>
        <taxon>Pteriomorphia</taxon>
        <taxon>Mytilida</taxon>
        <taxon>Mytiloidea</taxon>
        <taxon>Mytilidae</taxon>
        <taxon>Mytilinae</taxon>
        <taxon>Mytilus</taxon>
    </lineage>
</organism>
<protein>
    <submittedName>
        <fullName evidence="7">Glucuronyl/N-acetylglucosaminyl transferase EXT2</fullName>
        <ecNumber evidence="7">2.4.1.224</ecNumber>
    </submittedName>
</protein>
<dbReference type="InterPro" id="IPR015338">
    <property type="entry name" value="GT64_dom"/>
</dbReference>
<name>A0A8B6DRS7_MYTGA</name>
<dbReference type="PANTHER" id="PTHR48261:SF5">
    <property type="entry name" value="EXOSTOSIN GLYCOSYLTRANSFERASE 2"/>
    <property type="match status" value="1"/>
</dbReference>
<dbReference type="PANTHER" id="PTHR48261">
    <property type="entry name" value="ACETYLGLUCOSAMINYLTRANSFERASE"/>
    <property type="match status" value="1"/>
</dbReference>
<dbReference type="EC" id="2.4.1.224" evidence="7"/>
<evidence type="ECO:0000256" key="5">
    <source>
        <dbReference type="ARBA" id="ARBA00023157"/>
    </source>
</evidence>
<keyword evidence="4" id="KW-0472">Membrane</keyword>
<proteinExistence type="inferred from homology"/>
<keyword evidence="7" id="KW-0328">Glycosyltransferase</keyword>
<dbReference type="SUPFAM" id="SSF53448">
    <property type="entry name" value="Nucleotide-diphospho-sugar transferases"/>
    <property type="match status" value="1"/>
</dbReference>
<evidence type="ECO:0000256" key="3">
    <source>
        <dbReference type="ARBA" id="ARBA00022679"/>
    </source>
</evidence>
<evidence type="ECO:0000256" key="2">
    <source>
        <dbReference type="ARBA" id="ARBA00010271"/>
    </source>
</evidence>
<dbReference type="Pfam" id="PF09258">
    <property type="entry name" value="Glyco_transf_64"/>
    <property type="match status" value="1"/>
</dbReference>
<sequence length="154" mass="18047">MPVVFFSILVTYTPMPCLLYFSVFQLPIHPCHTCCIFQYFSYLYTHAMPVELKTWVDEHMNCEDIAMNFLMSNVTGKAAIKVTPRKKFKCPECVNTEMLSSDLSHMIERSDCINQFTRIYQSMPLKNIEFRADPVLYKDDFPDVLKKYKDIGML</sequence>
<evidence type="ECO:0000256" key="1">
    <source>
        <dbReference type="ARBA" id="ARBA00004648"/>
    </source>
</evidence>
<keyword evidence="5" id="KW-1015">Disulfide bond</keyword>
<evidence type="ECO:0000313" key="8">
    <source>
        <dbReference type="Proteomes" id="UP000596742"/>
    </source>
</evidence>
<keyword evidence="3 7" id="KW-0808">Transferase</keyword>
<keyword evidence="8" id="KW-1185">Reference proteome</keyword>